<dbReference type="GO" id="GO:0005524">
    <property type="term" value="F:ATP binding"/>
    <property type="evidence" value="ECO:0007669"/>
    <property type="project" value="UniProtKB-UniRule"/>
</dbReference>
<evidence type="ECO:0000256" key="8">
    <source>
        <dbReference type="ARBA" id="ARBA00022840"/>
    </source>
</evidence>
<keyword evidence="7 14" id="KW-0547">Nucleotide-binding</keyword>
<proteinExistence type="inferred from homology"/>
<organism evidence="18 19">
    <name type="scientific">Handelsmanbacteria sp. (strain RIFCSPLOWO2_12_FULL_64_10)</name>
    <dbReference type="NCBI Taxonomy" id="1817868"/>
    <lineage>
        <taxon>Bacteria</taxon>
        <taxon>Candidatus Handelsmaniibacteriota</taxon>
    </lineage>
</organism>
<dbReference type="UniPathway" id="UPA00219"/>
<sequence>MNLFSPGRRVHFVGIGGVAMSAMARLLATRGCIVSGSDREMSDTLRDLSVEGIPAQAGHSAEAVRGADLVIATAALRPDNAEVVEARRLGIPVIGRAEALGRMMEGKKGIAVAGTHGKTTTTALTALILVRAGLDPTVMVGGHVPEIGGNARTGAGPHFVAEADEFDRSFLWLHPHVAVVTAVEEEHLDCYRDLSDIREAFLQFVSHVAEGGFVVLCLDGPNVRPLRPRIASRVVTCGFAPDADVSATGVSLKAGGSAFTLTRKGAAVGQVRLRLPGLHNVQNALTASAVALELGVEAAPIREAIEGFGGVGRRFEALGEKNGVLIVDDYAHHPTKVAATLAAARTLRRRRVVVVFQPHLYSRTRDFAPGFGSALAAADLIVVTDVYAAREAPIEGVTGALIAEAARRAGAKDVAYVPDRGVVAEALAGRVRPGDLVIVMGAGDIRSAGEELLKRL</sequence>
<dbReference type="GO" id="GO:0051301">
    <property type="term" value="P:cell division"/>
    <property type="evidence" value="ECO:0007669"/>
    <property type="project" value="UniProtKB-KW"/>
</dbReference>
<reference evidence="18 19" key="1">
    <citation type="journal article" date="2016" name="Nat. Commun.">
        <title>Thousands of microbial genomes shed light on interconnected biogeochemical processes in an aquifer system.</title>
        <authorList>
            <person name="Anantharaman K."/>
            <person name="Brown C.T."/>
            <person name="Hug L.A."/>
            <person name="Sharon I."/>
            <person name="Castelle C.J."/>
            <person name="Probst A.J."/>
            <person name="Thomas B.C."/>
            <person name="Singh A."/>
            <person name="Wilkins M.J."/>
            <person name="Karaoz U."/>
            <person name="Brodie E.L."/>
            <person name="Williams K.H."/>
            <person name="Hubbard S.S."/>
            <person name="Banfield J.F."/>
        </authorList>
    </citation>
    <scope>NUCLEOTIDE SEQUENCE [LARGE SCALE GENOMIC DNA]</scope>
    <source>
        <strain evidence="19">RIFCSPLOWO2_12_FULL_64_10</strain>
    </source>
</reference>
<keyword evidence="8 14" id="KW-0067">ATP-binding</keyword>
<dbReference type="Gene3D" id="3.90.190.20">
    <property type="entry name" value="Mur ligase, C-terminal domain"/>
    <property type="match status" value="1"/>
</dbReference>
<dbReference type="PANTHER" id="PTHR43445:SF3">
    <property type="entry name" value="UDP-N-ACETYLMURAMATE--L-ALANINE LIGASE"/>
    <property type="match status" value="1"/>
</dbReference>
<dbReference type="Gene3D" id="3.40.50.720">
    <property type="entry name" value="NAD(P)-binding Rossmann-like Domain"/>
    <property type="match status" value="1"/>
</dbReference>
<evidence type="ECO:0000256" key="11">
    <source>
        <dbReference type="ARBA" id="ARBA00023306"/>
    </source>
</evidence>
<keyword evidence="6 14" id="KW-0132">Cell division</keyword>
<dbReference type="GO" id="GO:0005737">
    <property type="term" value="C:cytoplasm"/>
    <property type="evidence" value="ECO:0007669"/>
    <property type="project" value="UniProtKB-SubCell"/>
</dbReference>
<dbReference type="HAMAP" id="MF_00046">
    <property type="entry name" value="MurC"/>
    <property type="match status" value="1"/>
</dbReference>
<dbReference type="Gene3D" id="3.40.1190.10">
    <property type="entry name" value="Mur-like, catalytic domain"/>
    <property type="match status" value="1"/>
</dbReference>
<dbReference type="InterPro" id="IPR013221">
    <property type="entry name" value="Mur_ligase_cen"/>
</dbReference>
<evidence type="ECO:0000256" key="5">
    <source>
        <dbReference type="ARBA" id="ARBA00022598"/>
    </source>
</evidence>
<evidence type="ECO:0000256" key="13">
    <source>
        <dbReference type="ARBA" id="ARBA00047833"/>
    </source>
</evidence>
<comment type="subcellular location">
    <subcellularLocation>
        <location evidence="1 14">Cytoplasm</location>
    </subcellularLocation>
</comment>
<dbReference type="GO" id="GO:0071555">
    <property type="term" value="P:cell wall organization"/>
    <property type="evidence" value="ECO:0007669"/>
    <property type="project" value="UniProtKB-KW"/>
</dbReference>
<protein>
    <recommendedName>
        <fullName evidence="3 14">UDP-N-acetylmuramate--L-alanine ligase</fullName>
        <ecNumber evidence="3 14">6.3.2.8</ecNumber>
    </recommendedName>
    <alternativeName>
        <fullName evidence="14">UDP-N-acetylmuramoyl-L-alanine synthetase</fullName>
    </alternativeName>
</protein>
<keyword evidence="4 14" id="KW-0963">Cytoplasm</keyword>
<dbReference type="SUPFAM" id="SSF53623">
    <property type="entry name" value="MurD-like peptide ligases, catalytic domain"/>
    <property type="match status" value="1"/>
</dbReference>
<dbReference type="Pfam" id="PF02875">
    <property type="entry name" value="Mur_ligase_C"/>
    <property type="match status" value="1"/>
</dbReference>
<dbReference type="Pfam" id="PF01225">
    <property type="entry name" value="Mur_ligase"/>
    <property type="match status" value="1"/>
</dbReference>
<dbReference type="GO" id="GO:0008360">
    <property type="term" value="P:regulation of cell shape"/>
    <property type="evidence" value="ECO:0007669"/>
    <property type="project" value="UniProtKB-KW"/>
</dbReference>
<dbReference type="Proteomes" id="UP000178606">
    <property type="component" value="Unassembled WGS sequence"/>
</dbReference>
<feature type="domain" description="Mur ligase C-terminal" evidence="16">
    <location>
        <begin position="313"/>
        <end position="443"/>
    </location>
</feature>
<dbReference type="InterPro" id="IPR036615">
    <property type="entry name" value="Mur_ligase_C_dom_sf"/>
</dbReference>
<dbReference type="EMBL" id="MFKF01000153">
    <property type="protein sequence ID" value="OGG52192.1"/>
    <property type="molecule type" value="Genomic_DNA"/>
</dbReference>
<dbReference type="EC" id="6.3.2.8" evidence="3 14"/>
<feature type="binding site" evidence="14">
    <location>
        <begin position="114"/>
        <end position="120"/>
    </location>
    <ligand>
        <name>ATP</name>
        <dbReference type="ChEBI" id="CHEBI:30616"/>
    </ligand>
</feature>
<keyword evidence="12 14" id="KW-0961">Cell wall biogenesis/degradation</keyword>
<evidence type="ECO:0000256" key="3">
    <source>
        <dbReference type="ARBA" id="ARBA00012211"/>
    </source>
</evidence>
<evidence type="ECO:0000256" key="2">
    <source>
        <dbReference type="ARBA" id="ARBA00004752"/>
    </source>
</evidence>
<evidence type="ECO:0000259" key="17">
    <source>
        <dbReference type="Pfam" id="PF08245"/>
    </source>
</evidence>
<keyword evidence="9 14" id="KW-0133">Cell shape</keyword>
<evidence type="ECO:0000313" key="19">
    <source>
        <dbReference type="Proteomes" id="UP000178606"/>
    </source>
</evidence>
<evidence type="ECO:0000259" key="16">
    <source>
        <dbReference type="Pfam" id="PF02875"/>
    </source>
</evidence>
<evidence type="ECO:0000256" key="7">
    <source>
        <dbReference type="ARBA" id="ARBA00022741"/>
    </source>
</evidence>
<evidence type="ECO:0000259" key="15">
    <source>
        <dbReference type="Pfam" id="PF01225"/>
    </source>
</evidence>
<accession>A0A1F6CTH9</accession>
<dbReference type="GO" id="GO:0008763">
    <property type="term" value="F:UDP-N-acetylmuramate-L-alanine ligase activity"/>
    <property type="evidence" value="ECO:0007669"/>
    <property type="project" value="UniProtKB-UniRule"/>
</dbReference>
<name>A0A1F6CTH9_HANXR</name>
<comment type="similarity">
    <text evidence="14">Belongs to the MurCDEF family.</text>
</comment>
<dbReference type="InterPro" id="IPR004101">
    <property type="entry name" value="Mur_ligase_C"/>
</dbReference>
<comment type="caution">
    <text evidence="18">The sequence shown here is derived from an EMBL/GenBank/DDBJ whole genome shotgun (WGS) entry which is preliminary data.</text>
</comment>
<dbReference type="SUPFAM" id="SSF51984">
    <property type="entry name" value="MurCD N-terminal domain"/>
    <property type="match status" value="1"/>
</dbReference>
<evidence type="ECO:0000256" key="6">
    <source>
        <dbReference type="ARBA" id="ARBA00022618"/>
    </source>
</evidence>
<evidence type="ECO:0000313" key="18">
    <source>
        <dbReference type="EMBL" id="OGG52192.1"/>
    </source>
</evidence>
<comment type="pathway">
    <text evidence="2 14">Cell wall biogenesis; peptidoglycan biosynthesis.</text>
</comment>
<evidence type="ECO:0000256" key="14">
    <source>
        <dbReference type="HAMAP-Rule" id="MF_00046"/>
    </source>
</evidence>
<dbReference type="InterPro" id="IPR050061">
    <property type="entry name" value="MurCDEF_pg_biosynth"/>
</dbReference>
<dbReference type="PANTHER" id="PTHR43445">
    <property type="entry name" value="UDP-N-ACETYLMURAMATE--L-ALANINE LIGASE-RELATED"/>
    <property type="match status" value="1"/>
</dbReference>
<keyword evidence="11 14" id="KW-0131">Cell cycle</keyword>
<evidence type="ECO:0000256" key="12">
    <source>
        <dbReference type="ARBA" id="ARBA00023316"/>
    </source>
</evidence>
<feature type="domain" description="Mur ligase N-terminal catalytic" evidence="15">
    <location>
        <begin position="10"/>
        <end position="107"/>
    </location>
</feature>
<dbReference type="GO" id="GO:0009252">
    <property type="term" value="P:peptidoglycan biosynthetic process"/>
    <property type="evidence" value="ECO:0007669"/>
    <property type="project" value="UniProtKB-UniRule"/>
</dbReference>
<dbReference type="Pfam" id="PF08245">
    <property type="entry name" value="Mur_ligase_M"/>
    <property type="match status" value="1"/>
</dbReference>
<dbReference type="AlphaFoldDB" id="A0A1F6CTH9"/>
<evidence type="ECO:0000256" key="10">
    <source>
        <dbReference type="ARBA" id="ARBA00022984"/>
    </source>
</evidence>
<dbReference type="SUPFAM" id="SSF53244">
    <property type="entry name" value="MurD-like peptide ligases, peptide-binding domain"/>
    <property type="match status" value="1"/>
</dbReference>
<evidence type="ECO:0000256" key="1">
    <source>
        <dbReference type="ARBA" id="ARBA00004496"/>
    </source>
</evidence>
<keyword evidence="10 14" id="KW-0573">Peptidoglycan synthesis</keyword>
<dbReference type="InterPro" id="IPR000713">
    <property type="entry name" value="Mur_ligase_N"/>
</dbReference>
<comment type="catalytic activity">
    <reaction evidence="13 14">
        <text>UDP-N-acetyl-alpha-D-muramate + L-alanine + ATP = UDP-N-acetyl-alpha-D-muramoyl-L-alanine + ADP + phosphate + H(+)</text>
        <dbReference type="Rhea" id="RHEA:23372"/>
        <dbReference type="ChEBI" id="CHEBI:15378"/>
        <dbReference type="ChEBI" id="CHEBI:30616"/>
        <dbReference type="ChEBI" id="CHEBI:43474"/>
        <dbReference type="ChEBI" id="CHEBI:57972"/>
        <dbReference type="ChEBI" id="CHEBI:70757"/>
        <dbReference type="ChEBI" id="CHEBI:83898"/>
        <dbReference type="ChEBI" id="CHEBI:456216"/>
        <dbReference type="EC" id="6.3.2.8"/>
    </reaction>
</comment>
<comment type="function">
    <text evidence="14">Cell wall formation.</text>
</comment>
<evidence type="ECO:0000256" key="4">
    <source>
        <dbReference type="ARBA" id="ARBA00022490"/>
    </source>
</evidence>
<dbReference type="InterPro" id="IPR005758">
    <property type="entry name" value="UDP-N-AcMur_Ala_ligase_MurC"/>
</dbReference>
<dbReference type="InterPro" id="IPR036565">
    <property type="entry name" value="Mur-like_cat_sf"/>
</dbReference>
<evidence type="ECO:0000256" key="9">
    <source>
        <dbReference type="ARBA" id="ARBA00022960"/>
    </source>
</evidence>
<feature type="domain" description="Mur ligase central" evidence="17">
    <location>
        <begin position="112"/>
        <end position="291"/>
    </location>
</feature>
<keyword evidence="5 14" id="KW-0436">Ligase</keyword>
<dbReference type="NCBIfam" id="TIGR01082">
    <property type="entry name" value="murC"/>
    <property type="match status" value="1"/>
</dbReference>
<gene>
    <name evidence="14" type="primary">murC</name>
    <name evidence="18" type="ORF">A3F84_03785</name>
</gene>